<dbReference type="EMBL" id="LSRX01000371">
    <property type="protein sequence ID" value="OLP99197.1"/>
    <property type="molecule type" value="Genomic_DNA"/>
</dbReference>
<proteinExistence type="predicted"/>
<reference evidence="1 2" key="1">
    <citation type="submission" date="2016-02" db="EMBL/GenBank/DDBJ databases">
        <title>Genome analysis of coral dinoflagellate symbionts highlights evolutionary adaptations to a symbiotic lifestyle.</title>
        <authorList>
            <person name="Aranda M."/>
            <person name="Li Y."/>
            <person name="Liew Y.J."/>
            <person name="Baumgarten S."/>
            <person name="Simakov O."/>
            <person name="Wilson M."/>
            <person name="Piel J."/>
            <person name="Ashoor H."/>
            <person name="Bougouffa S."/>
            <person name="Bajic V.B."/>
            <person name="Ryu T."/>
            <person name="Ravasi T."/>
            <person name="Bayer T."/>
            <person name="Micklem G."/>
            <person name="Kim H."/>
            <person name="Bhak J."/>
            <person name="Lajeunesse T.C."/>
            <person name="Voolstra C.R."/>
        </authorList>
    </citation>
    <scope>NUCLEOTIDE SEQUENCE [LARGE SCALE GENOMIC DNA]</scope>
    <source>
        <strain evidence="1 2">CCMP2467</strain>
    </source>
</reference>
<dbReference type="Proteomes" id="UP000186817">
    <property type="component" value="Unassembled WGS sequence"/>
</dbReference>
<dbReference type="AlphaFoldDB" id="A0A1Q9DVK2"/>
<sequence>MVTAPIRGRAFGDIFWLVQDGGVAKIRAKRMFCLGHVLSQAQHACTDLGAACAGVTCERPASGIAGEEPGGCSVRMGIEGLRRSPFGEVTYLKSLAHANLFLRYRQEAKEAKLAE</sequence>
<accession>A0A1Q9DVK2</accession>
<gene>
    <name evidence="1" type="ORF">AK812_SmicGene18270</name>
</gene>
<comment type="caution">
    <text evidence="1">The sequence shown here is derived from an EMBL/GenBank/DDBJ whole genome shotgun (WGS) entry which is preliminary data.</text>
</comment>
<organism evidence="1 2">
    <name type="scientific">Symbiodinium microadriaticum</name>
    <name type="common">Dinoflagellate</name>
    <name type="synonym">Zooxanthella microadriatica</name>
    <dbReference type="NCBI Taxonomy" id="2951"/>
    <lineage>
        <taxon>Eukaryota</taxon>
        <taxon>Sar</taxon>
        <taxon>Alveolata</taxon>
        <taxon>Dinophyceae</taxon>
        <taxon>Suessiales</taxon>
        <taxon>Symbiodiniaceae</taxon>
        <taxon>Symbiodinium</taxon>
    </lineage>
</organism>
<protein>
    <submittedName>
        <fullName evidence="1">Uncharacterized protein</fullName>
    </submittedName>
</protein>
<name>A0A1Q9DVK2_SYMMI</name>
<keyword evidence="2" id="KW-1185">Reference proteome</keyword>
<evidence type="ECO:0000313" key="1">
    <source>
        <dbReference type="EMBL" id="OLP99197.1"/>
    </source>
</evidence>
<evidence type="ECO:0000313" key="2">
    <source>
        <dbReference type="Proteomes" id="UP000186817"/>
    </source>
</evidence>